<proteinExistence type="predicted"/>
<feature type="region of interest" description="Disordered" evidence="1">
    <location>
        <begin position="78"/>
        <end position="120"/>
    </location>
</feature>
<dbReference type="Gramene" id="Os06t0141800-01">
    <property type="protein sequence ID" value="Os06t0141800-01"/>
    <property type="gene ID" value="Os06g0141800"/>
</dbReference>
<evidence type="ECO:0000313" key="2">
    <source>
        <dbReference type="EMBL" id="BAF18677.1"/>
    </source>
</evidence>
<evidence type="ECO:0000313" key="3">
    <source>
        <dbReference type="Proteomes" id="UP000000763"/>
    </source>
</evidence>
<gene>
    <name evidence="2" type="ordered locus">Os06g0141800</name>
</gene>
<feature type="compositionally biased region" description="Low complexity" evidence="1">
    <location>
        <begin position="24"/>
        <end position="34"/>
    </location>
</feature>
<feature type="compositionally biased region" description="Pro residues" evidence="1">
    <location>
        <begin position="83"/>
        <end position="103"/>
    </location>
</feature>
<feature type="region of interest" description="Disordered" evidence="1">
    <location>
        <begin position="1"/>
        <end position="34"/>
    </location>
</feature>
<name>A0A0P0WSH5_ORYSJ</name>
<dbReference type="AlphaFoldDB" id="A0A0P0WSH5"/>
<protein>
    <submittedName>
        <fullName evidence="2">Os06g0141800 protein</fullName>
    </submittedName>
</protein>
<dbReference type="EMBL" id="AP008212">
    <property type="protein sequence ID" value="BAF18677.1"/>
    <property type="molecule type" value="Genomic_DNA"/>
</dbReference>
<sequence length="120" mass="12621">MTEERAQPEPSAGIAGTMTTDRWSSSPASSSFTRSALVNATIKRVVVVVPYNISVLQISNFVVPSGVLTRPQPLLPTAVAAAPQPPPPPPFPSASSPPPPPPFLRERDKGERGRKKGEGG</sequence>
<accession>A0A0P0WSH5</accession>
<dbReference type="KEGG" id="dosa:Os06g0141800"/>
<reference evidence="2 3" key="1">
    <citation type="journal article" date="2005" name="Nature">
        <title>The map-based sequence of the rice genome.</title>
        <authorList>
            <consortium name="International rice genome sequencing project (IRGSP)"/>
            <person name="Matsumoto T."/>
            <person name="Wu J."/>
            <person name="Kanamori H."/>
            <person name="Katayose Y."/>
            <person name="Fujisawa M."/>
            <person name="Namiki N."/>
            <person name="Mizuno H."/>
            <person name="Yamamoto K."/>
            <person name="Antonio B.A."/>
            <person name="Baba T."/>
            <person name="Sakata K."/>
            <person name="Nagamura Y."/>
            <person name="Aoki H."/>
            <person name="Arikawa K."/>
            <person name="Arita K."/>
            <person name="Bito T."/>
            <person name="Chiden Y."/>
            <person name="Fujitsuka N."/>
            <person name="Fukunaka R."/>
            <person name="Hamada M."/>
            <person name="Harada C."/>
            <person name="Hayashi A."/>
            <person name="Hijishita S."/>
            <person name="Honda M."/>
            <person name="Hosokawa S."/>
            <person name="Ichikawa Y."/>
            <person name="Idonuma A."/>
            <person name="Iijima M."/>
            <person name="Ikeda M."/>
            <person name="Ikeno M."/>
            <person name="Ito K."/>
            <person name="Ito S."/>
            <person name="Ito T."/>
            <person name="Ito Y."/>
            <person name="Ito Y."/>
            <person name="Iwabuchi A."/>
            <person name="Kamiya K."/>
            <person name="Karasawa W."/>
            <person name="Kurita K."/>
            <person name="Katagiri S."/>
            <person name="Kikuta A."/>
            <person name="Kobayashi H."/>
            <person name="Kobayashi N."/>
            <person name="Machita K."/>
            <person name="Maehara T."/>
            <person name="Masukawa M."/>
            <person name="Mizubayashi T."/>
            <person name="Mukai Y."/>
            <person name="Nagasaki H."/>
            <person name="Nagata Y."/>
            <person name="Naito S."/>
            <person name="Nakashima M."/>
            <person name="Nakama Y."/>
            <person name="Nakamichi Y."/>
            <person name="Nakamura M."/>
            <person name="Meguro A."/>
            <person name="Negishi M."/>
            <person name="Ohta I."/>
            <person name="Ohta T."/>
            <person name="Okamoto M."/>
            <person name="Ono N."/>
            <person name="Saji S."/>
            <person name="Sakaguchi M."/>
            <person name="Sakai K."/>
            <person name="Shibata M."/>
            <person name="Shimokawa T."/>
            <person name="Song J."/>
            <person name="Takazaki Y."/>
            <person name="Terasawa K."/>
            <person name="Tsugane M."/>
            <person name="Tsuji K."/>
            <person name="Ueda S."/>
            <person name="Waki K."/>
            <person name="Yamagata H."/>
            <person name="Yamamoto M."/>
            <person name="Yamamoto S."/>
            <person name="Yamane H."/>
            <person name="Yoshiki S."/>
            <person name="Yoshihara R."/>
            <person name="Yukawa K."/>
            <person name="Zhong H."/>
            <person name="Yano M."/>
            <person name="Yuan Q."/>
            <person name="Ouyang S."/>
            <person name="Liu J."/>
            <person name="Jones K.M."/>
            <person name="Gansberger K."/>
            <person name="Moffat K."/>
            <person name="Hill J."/>
            <person name="Bera J."/>
            <person name="Fadrosh D."/>
            <person name="Jin S."/>
            <person name="Johri S."/>
            <person name="Kim M."/>
            <person name="Overton L."/>
            <person name="Reardon M."/>
            <person name="Tsitrin T."/>
            <person name="Vuong H."/>
            <person name="Weaver B."/>
            <person name="Ciecko A."/>
            <person name="Tallon L."/>
            <person name="Jackson J."/>
            <person name="Pai G."/>
            <person name="Aken S.V."/>
            <person name="Utterback T."/>
            <person name="Reidmuller S."/>
            <person name="Feldblyum T."/>
            <person name="Hsiao J."/>
            <person name="Zismann V."/>
            <person name="Iobst S."/>
            <person name="de Vazeille A.R."/>
            <person name="Buell C.R."/>
            <person name="Ying K."/>
            <person name="Li Y."/>
            <person name="Lu T."/>
            <person name="Huang Y."/>
            <person name="Zhao Q."/>
            <person name="Feng Q."/>
            <person name="Zhang L."/>
            <person name="Zhu J."/>
            <person name="Weng Q."/>
            <person name="Mu J."/>
            <person name="Lu Y."/>
            <person name="Fan D."/>
            <person name="Liu Y."/>
            <person name="Guan J."/>
            <person name="Zhang Y."/>
            <person name="Yu S."/>
            <person name="Liu X."/>
            <person name="Zhang Y."/>
            <person name="Hong G."/>
            <person name="Han B."/>
            <person name="Choisne N."/>
            <person name="Demange N."/>
            <person name="Orjeda G."/>
            <person name="Samain S."/>
            <person name="Cattolico L."/>
            <person name="Pelletier E."/>
            <person name="Couloux A."/>
            <person name="Segurens B."/>
            <person name="Wincker P."/>
            <person name="D'Hont A."/>
            <person name="Scarpelli C."/>
            <person name="Weissenbach J."/>
            <person name="Salanoubat M."/>
            <person name="Quetier F."/>
            <person name="Yu Y."/>
            <person name="Kim H.R."/>
            <person name="Rambo T."/>
            <person name="Currie J."/>
            <person name="Collura K."/>
            <person name="Luo M."/>
            <person name="Yang T."/>
            <person name="Ammiraju J.S.S."/>
            <person name="Engler F."/>
            <person name="Soderlund C."/>
            <person name="Wing R.A."/>
            <person name="Palmer L.E."/>
            <person name="de la Bastide M."/>
            <person name="Spiegel L."/>
            <person name="Nascimento L."/>
            <person name="Zutavern T."/>
            <person name="O'Shaughnessy A."/>
            <person name="Dike S."/>
            <person name="Dedhia N."/>
            <person name="Preston R."/>
            <person name="Balija V."/>
            <person name="McCombie W.R."/>
            <person name="Chow T."/>
            <person name="Chen H."/>
            <person name="Chung M."/>
            <person name="Chen C."/>
            <person name="Shaw J."/>
            <person name="Wu H."/>
            <person name="Hsiao K."/>
            <person name="Chao Y."/>
            <person name="Chu M."/>
            <person name="Cheng C."/>
            <person name="Hour A."/>
            <person name="Lee P."/>
            <person name="Lin S."/>
            <person name="Lin Y."/>
            <person name="Liou J."/>
            <person name="Liu S."/>
            <person name="Hsing Y."/>
            <person name="Raghuvanshi S."/>
            <person name="Mohanty A."/>
            <person name="Bharti A.K."/>
            <person name="Gaur A."/>
            <person name="Gupta V."/>
            <person name="Kumar D."/>
            <person name="Ravi V."/>
            <person name="Vij S."/>
            <person name="Kapur A."/>
            <person name="Khurana P."/>
            <person name="Khurana P."/>
            <person name="Khurana J.P."/>
            <person name="Tyagi A.K."/>
            <person name="Gaikwad K."/>
            <person name="Singh A."/>
            <person name="Dalal V."/>
            <person name="Srivastava S."/>
            <person name="Dixit A."/>
            <person name="Pal A.K."/>
            <person name="Ghazi I.A."/>
            <person name="Yadav M."/>
            <person name="Pandit A."/>
            <person name="Bhargava A."/>
            <person name="Sureshbabu K."/>
            <person name="Batra K."/>
            <person name="Sharma T.R."/>
            <person name="Mohapatra T."/>
            <person name="Singh N.K."/>
            <person name="Messing J."/>
            <person name="Nelson A.B."/>
            <person name="Fuks G."/>
            <person name="Kavchok S."/>
            <person name="Keizer G."/>
            <person name="Linton E."/>
            <person name="Llaca V."/>
            <person name="Song R."/>
            <person name="Tanyolac B."/>
            <person name="Young S."/>
            <person name="Ho-Il K."/>
            <person name="Hahn J.H."/>
            <person name="Sangsakoo G."/>
            <person name="Vanavichit A."/>
            <person name="de Mattos Luiz.A.T."/>
            <person name="Zimmer P.D."/>
            <person name="Malone G."/>
            <person name="Dellagostin O."/>
            <person name="de Oliveira A.C."/>
            <person name="Bevan M."/>
            <person name="Bancroft I."/>
            <person name="Minx P."/>
            <person name="Cordum H."/>
            <person name="Wilson R."/>
            <person name="Cheng Z."/>
            <person name="Jin W."/>
            <person name="Jiang J."/>
            <person name="Leong S.A."/>
            <person name="Iwama H."/>
            <person name="Gojobori T."/>
            <person name="Itoh T."/>
            <person name="Niimura Y."/>
            <person name="Fujii Y."/>
            <person name="Habara T."/>
            <person name="Sakai H."/>
            <person name="Sato Y."/>
            <person name="Wilson G."/>
            <person name="Kumar K."/>
            <person name="McCouch S."/>
            <person name="Juretic N."/>
            <person name="Hoen D."/>
            <person name="Wright S."/>
            <person name="Bruskiewich R."/>
            <person name="Bureau T."/>
            <person name="Miyao A."/>
            <person name="Hirochika H."/>
            <person name="Nishikawa T."/>
            <person name="Kadowaki K."/>
            <person name="Sugiura M."/>
            <person name="Burr B."/>
            <person name="Sasaki T."/>
        </authorList>
    </citation>
    <scope>NUCLEOTIDE SEQUENCE [LARGE SCALE GENOMIC DNA]</scope>
    <source>
        <strain evidence="3">cv. Nipponbare</strain>
    </source>
</reference>
<evidence type="ECO:0000256" key="1">
    <source>
        <dbReference type="SAM" id="MobiDB-lite"/>
    </source>
</evidence>
<feature type="compositionally biased region" description="Basic and acidic residues" evidence="1">
    <location>
        <begin position="104"/>
        <end position="120"/>
    </location>
</feature>
<reference evidence="3" key="2">
    <citation type="journal article" date="2008" name="Nucleic Acids Res.">
        <title>The rice annotation project database (RAP-DB): 2008 update.</title>
        <authorList>
            <consortium name="The rice annotation project (RAP)"/>
        </authorList>
    </citation>
    <scope>GENOME REANNOTATION</scope>
    <source>
        <strain evidence="3">cv. Nipponbare</strain>
    </source>
</reference>
<dbReference type="Proteomes" id="UP000000763">
    <property type="component" value="Chromosome 6"/>
</dbReference>
<organism evidence="2 3">
    <name type="scientific">Oryza sativa subsp. japonica</name>
    <name type="common">Rice</name>
    <dbReference type="NCBI Taxonomy" id="39947"/>
    <lineage>
        <taxon>Eukaryota</taxon>
        <taxon>Viridiplantae</taxon>
        <taxon>Streptophyta</taxon>
        <taxon>Embryophyta</taxon>
        <taxon>Tracheophyta</taxon>
        <taxon>Spermatophyta</taxon>
        <taxon>Magnoliopsida</taxon>
        <taxon>Liliopsida</taxon>
        <taxon>Poales</taxon>
        <taxon>Poaceae</taxon>
        <taxon>BOP clade</taxon>
        <taxon>Oryzoideae</taxon>
        <taxon>Oryzeae</taxon>
        <taxon>Oryzinae</taxon>
        <taxon>Oryza</taxon>
        <taxon>Oryza sativa</taxon>
    </lineage>
</organism>